<reference evidence="8" key="1">
    <citation type="submission" date="2021-12" db="EMBL/GenBank/DDBJ databases">
        <authorList>
            <person name="King R."/>
        </authorList>
    </citation>
    <scope>NUCLEOTIDE SEQUENCE</scope>
</reference>
<feature type="region of interest" description="Disordered" evidence="6">
    <location>
        <begin position="115"/>
        <end position="168"/>
    </location>
</feature>
<keyword evidence="4" id="KW-0862">Zinc</keyword>
<evidence type="ECO:0000256" key="3">
    <source>
        <dbReference type="ARBA" id="ARBA00022771"/>
    </source>
</evidence>
<dbReference type="OrthoDB" id="10066537at2759"/>
<feature type="compositionally biased region" description="Low complexity" evidence="6">
    <location>
        <begin position="146"/>
        <end position="155"/>
    </location>
</feature>
<feature type="compositionally biased region" description="Basic and acidic residues" evidence="6">
    <location>
        <begin position="921"/>
        <end position="935"/>
    </location>
</feature>
<feature type="compositionally biased region" description="Low complexity" evidence="6">
    <location>
        <begin position="246"/>
        <end position="258"/>
    </location>
</feature>
<keyword evidence="9" id="KW-1185">Reference proteome</keyword>
<feature type="domain" description="C2HC/C3H-type" evidence="7">
    <location>
        <begin position="81"/>
        <end position="110"/>
    </location>
</feature>
<dbReference type="GO" id="GO:0008270">
    <property type="term" value="F:zinc ion binding"/>
    <property type="evidence" value="ECO:0007669"/>
    <property type="project" value="UniProtKB-KW"/>
</dbReference>
<gene>
    <name evidence="8" type="ORF">DIATSA_LOCUS6543</name>
</gene>
<feature type="region of interest" description="Disordered" evidence="6">
    <location>
        <begin position="224"/>
        <end position="317"/>
    </location>
</feature>
<dbReference type="AlphaFoldDB" id="A0A9N9R3D6"/>
<evidence type="ECO:0000256" key="5">
    <source>
        <dbReference type="PROSITE-ProRule" id="PRU01371"/>
    </source>
</evidence>
<dbReference type="InterPro" id="IPR026319">
    <property type="entry name" value="ZC2HC1A/B-like"/>
</dbReference>
<reference evidence="8" key="2">
    <citation type="submission" date="2022-10" db="EMBL/GenBank/DDBJ databases">
        <authorList>
            <consortium name="ENA_rothamsted_submissions"/>
            <consortium name="culmorum"/>
            <person name="King R."/>
        </authorList>
    </citation>
    <scope>NUCLEOTIDE SEQUENCE</scope>
</reference>
<feature type="compositionally biased region" description="Polar residues" evidence="6">
    <location>
        <begin position="837"/>
        <end position="855"/>
    </location>
</feature>
<keyword evidence="3 5" id="KW-0863">Zinc-finger</keyword>
<evidence type="ECO:0000313" key="8">
    <source>
        <dbReference type="EMBL" id="CAG9788757.1"/>
    </source>
</evidence>
<evidence type="ECO:0000259" key="7">
    <source>
        <dbReference type="PROSITE" id="PS52027"/>
    </source>
</evidence>
<dbReference type="Gene3D" id="3.30.160.60">
    <property type="entry name" value="Classic Zinc Finger"/>
    <property type="match status" value="1"/>
</dbReference>
<protein>
    <recommendedName>
        <fullName evidence="7">C2HC/C3H-type domain-containing protein</fullName>
    </recommendedName>
</protein>
<feature type="compositionally biased region" description="Low complexity" evidence="6">
    <location>
        <begin position="298"/>
        <end position="308"/>
    </location>
</feature>
<evidence type="ECO:0000313" key="9">
    <source>
        <dbReference type="Proteomes" id="UP001153714"/>
    </source>
</evidence>
<evidence type="ECO:0000256" key="6">
    <source>
        <dbReference type="SAM" id="MobiDB-lite"/>
    </source>
</evidence>
<feature type="compositionally biased region" description="Polar residues" evidence="6">
    <location>
        <begin position="440"/>
        <end position="449"/>
    </location>
</feature>
<feature type="compositionally biased region" description="Basic residues" evidence="6">
    <location>
        <begin position="822"/>
        <end position="833"/>
    </location>
</feature>
<feature type="compositionally biased region" description="Polar residues" evidence="6">
    <location>
        <begin position="400"/>
        <end position="431"/>
    </location>
</feature>
<feature type="region of interest" description="Disordered" evidence="6">
    <location>
        <begin position="355"/>
        <end position="383"/>
    </location>
</feature>
<feature type="compositionally biased region" description="Basic and acidic residues" evidence="6">
    <location>
        <begin position="115"/>
        <end position="125"/>
    </location>
</feature>
<dbReference type="Proteomes" id="UP001153714">
    <property type="component" value="Chromosome 2"/>
</dbReference>
<dbReference type="Pfam" id="PF13913">
    <property type="entry name" value="zf-C2HC_2"/>
    <property type="match status" value="2"/>
</dbReference>
<feature type="region of interest" description="Disordered" evidence="6">
    <location>
        <begin position="797"/>
        <end position="855"/>
    </location>
</feature>
<accession>A0A9N9R3D6</accession>
<feature type="region of interest" description="Disordered" evidence="6">
    <location>
        <begin position="400"/>
        <end position="466"/>
    </location>
</feature>
<evidence type="ECO:0000256" key="1">
    <source>
        <dbReference type="ARBA" id="ARBA00022723"/>
    </source>
</evidence>
<keyword evidence="2" id="KW-0677">Repeat</keyword>
<feature type="region of interest" description="Disordered" evidence="6">
    <location>
        <begin position="907"/>
        <end position="974"/>
    </location>
</feature>
<sequence length="1006" mass="112645">MLCGFSFRRRKKEKRQLQQQQQHTKSSRTPSPQPAGEAPNNESFRPLLRTPPPSRVGPPPSPPVPTHPIAPVPPEPTAPLSLLPCPVCGRTFAPQPLAKHVKICEKMTIKKRKTFDSSRQRREGTDLEQYLPKNYGLPENSPFLEKSPPNTAKATPKPKPPSVKNAITKPMADLQKCPHCSRAFGVRAFERHVEWCADKAKILPAAPAQPPPHLADAKQRLNARTQYKAPPVRGRRSSQTRDKSSNSRSTSVDSSRGVSPPPPPKEYGDYKNSRSRASESVSSNDCHEEFSPHVPVIRNSRNSQNSSSGDANVKARQARLARDLSNTRLDDSYDPFVSAARQMKELMSSDTNIPIKIQNTSKDPNRTLPILRPGKEKSLPSHLKTDNTKMMKDTLNKTYQKTPTLQRMKSFGSTNNDSNNSFGSRCSSFRINRNDKKSSQQKLNTTFTKSSKENIGTPDKSYFSRNSNLNRSFSSYTASSYSTPKPKEKIPKIATSMYHSFQRTTIKQPLKLDKIKTEDNRKEFVNLDLILTDENSSMIDSNYIDPRLINENDNLPINVNTILNNPDIISSMESLLTTENLPSKFESFSCNQNNINDKRNNNVDETKHNVTKVESNNNINNKNMINKNTAPTIDDLSAQYDRIMSSLEHSIVSKVTHDQSMCEEFDLEEFMTSFDEEINKQKHENKRSCSSTTRIVTQSEFADSNRSSGMNSVCSTPQVVNNNGLIPVNKSMSLNFSSNNVNENLFPSSVKRSTSLLDSIQKKHLQKTDSLKNRHKTDQLEQDLMQSLKDLDKFYESDRNEKNQPKDIVSYNVQVTNGTTKRAPRVKSERKNKKNEVASNGNYTPGKASNDSAYSSLNRISPSKLSICNSKEPNGLASLEQIPAGSDSSGKEEIRSVSSDEFLAMERSAELDEPLPQPDITYKELDGHSVTDKRASSRASLRRSPTWHRSTGGGGGMSSSGSEASLHRTRRDSAPRLSRFCHECGSKFPVETAKFCIECGVKRLLV</sequence>
<feature type="compositionally biased region" description="Basic and acidic residues" evidence="6">
    <location>
        <begin position="373"/>
        <end position="383"/>
    </location>
</feature>
<organism evidence="8 9">
    <name type="scientific">Diatraea saccharalis</name>
    <name type="common">sugarcane borer</name>
    <dbReference type="NCBI Taxonomy" id="40085"/>
    <lineage>
        <taxon>Eukaryota</taxon>
        <taxon>Metazoa</taxon>
        <taxon>Ecdysozoa</taxon>
        <taxon>Arthropoda</taxon>
        <taxon>Hexapoda</taxon>
        <taxon>Insecta</taxon>
        <taxon>Pterygota</taxon>
        <taxon>Neoptera</taxon>
        <taxon>Endopterygota</taxon>
        <taxon>Lepidoptera</taxon>
        <taxon>Glossata</taxon>
        <taxon>Ditrysia</taxon>
        <taxon>Pyraloidea</taxon>
        <taxon>Crambidae</taxon>
        <taxon>Crambinae</taxon>
        <taxon>Diatraea</taxon>
    </lineage>
</organism>
<dbReference type="EMBL" id="OU893333">
    <property type="protein sequence ID" value="CAG9788757.1"/>
    <property type="molecule type" value="Genomic_DNA"/>
</dbReference>
<keyword evidence="1" id="KW-0479">Metal-binding</keyword>
<dbReference type="PANTHER" id="PTHR13555">
    <property type="entry name" value="C2H2 ZINC FINGER CGI-62-RELATED"/>
    <property type="match status" value="1"/>
</dbReference>
<feature type="compositionally biased region" description="Polar residues" evidence="6">
    <location>
        <begin position="811"/>
        <end position="820"/>
    </location>
</feature>
<feature type="compositionally biased region" description="Pro residues" evidence="6">
    <location>
        <begin position="49"/>
        <end position="77"/>
    </location>
</feature>
<evidence type="ECO:0000256" key="2">
    <source>
        <dbReference type="ARBA" id="ARBA00022737"/>
    </source>
</evidence>
<name>A0A9N9R3D6_9NEOP</name>
<feature type="region of interest" description="Disordered" evidence="6">
    <location>
        <begin position="1"/>
        <end position="80"/>
    </location>
</feature>
<proteinExistence type="predicted"/>
<dbReference type="PROSITE" id="PS52027">
    <property type="entry name" value="ZF_C2HC_C3H"/>
    <property type="match status" value="1"/>
</dbReference>
<evidence type="ECO:0000256" key="4">
    <source>
        <dbReference type="ARBA" id="ARBA00022833"/>
    </source>
</evidence>
<dbReference type="InterPro" id="IPR049899">
    <property type="entry name" value="Znf_C2HC_C3H"/>
</dbReference>